<dbReference type="InterPro" id="IPR050319">
    <property type="entry name" value="ABC_transp_ATP-bind"/>
</dbReference>
<reference evidence="5 6" key="1">
    <citation type="submission" date="2018-06" db="EMBL/GenBank/DDBJ databases">
        <authorList>
            <consortium name="Pathogen Informatics"/>
            <person name="Doyle S."/>
        </authorList>
    </citation>
    <scope>NUCLEOTIDE SEQUENCE [LARGE SCALE GENOMIC DNA]</scope>
    <source>
        <strain evidence="5 6">NCTC11807</strain>
    </source>
</reference>
<name>A0A380H8N2_9STAP</name>
<dbReference type="SUPFAM" id="SSF52540">
    <property type="entry name" value="P-loop containing nucleoside triphosphate hydrolases"/>
    <property type="match status" value="1"/>
</dbReference>
<dbReference type="Proteomes" id="UP000255425">
    <property type="component" value="Unassembled WGS sequence"/>
</dbReference>
<gene>
    <name evidence="5" type="primary">gsiA_4</name>
    <name evidence="5" type="ORF">NCTC11807_02059</name>
</gene>
<dbReference type="GO" id="GO:0016887">
    <property type="term" value="F:ATP hydrolysis activity"/>
    <property type="evidence" value="ECO:0007669"/>
    <property type="project" value="InterPro"/>
</dbReference>
<keyword evidence="1" id="KW-0813">Transport</keyword>
<dbReference type="Pfam" id="PF00005">
    <property type="entry name" value="ABC_tran"/>
    <property type="match status" value="1"/>
</dbReference>
<proteinExistence type="predicted"/>
<evidence type="ECO:0000256" key="3">
    <source>
        <dbReference type="ARBA" id="ARBA00022840"/>
    </source>
</evidence>
<organism evidence="5 6">
    <name type="scientific">Staphylococcus saccharolyticus</name>
    <dbReference type="NCBI Taxonomy" id="33028"/>
    <lineage>
        <taxon>Bacteria</taxon>
        <taxon>Bacillati</taxon>
        <taxon>Bacillota</taxon>
        <taxon>Bacilli</taxon>
        <taxon>Bacillales</taxon>
        <taxon>Staphylococcaceae</taxon>
        <taxon>Staphylococcus</taxon>
    </lineage>
</organism>
<dbReference type="EC" id="3.6.3.-" evidence="5"/>
<evidence type="ECO:0000256" key="2">
    <source>
        <dbReference type="ARBA" id="ARBA00022741"/>
    </source>
</evidence>
<feature type="domain" description="ABC transporter" evidence="4">
    <location>
        <begin position="10"/>
        <end position="108"/>
    </location>
</feature>
<dbReference type="Gene3D" id="3.40.50.300">
    <property type="entry name" value="P-loop containing nucleotide triphosphate hydrolases"/>
    <property type="match status" value="1"/>
</dbReference>
<dbReference type="GO" id="GO:0005524">
    <property type="term" value="F:ATP binding"/>
    <property type="evidence" value="ECO:0007669"/>
    <property type="project" value="UniProtKB-KW"/>
</dbReference>
<keyword evidence="3 5" id="KW-0067">ATP-binding</keyword>
<accession>A0A380H8N2</accession>
<dbReference type="InterPro" id="IPR003439">
    <property type="entry name" value="ABC_transporter-like_ATP-bd"/>
</dbReference>
<sequence>MWREYYTYKRKKLREARQNFQMIFQDPYASLNPMQMVGNIIAEPLLNYRKITKCELKSEVMHLLSCVGLNEDAYYKYAHEFSGGQRQRIGIARALALRAKLIVADEPVTLVH</sequence>
<keyword evidence="6" id="KW-1185">Reference proteome</keyword>
<protein>
    <submittedName>
        <fullName evidence="5">Putative oligopeptide transport ATP-binding protein</fullName>
        <ecNumber evidence="5">3.6.3.-</ecNumber>
    </submittedName>
</protein>
<dbReference type="PANTHER" id="PTHR43776:SF8">
    <property type="entry name" value="ABC TRANSPORTER, ATP-BINDING PROTEIN"/>
    <property type="match status" value="1"/>
</dbReference>
<keyword evidence="2" id="KW-0547">Nucleotide-binding</keyword>
<evidence type="ECO:0000259" key="4">
    <source>
        <dbReference type="Pfam" id="PF00005"/>
    </source>
</evidence>
<dbReference type="InterPro" id="IPR027417">
    <property type="entry name" value="P-loop_NTPase"/>
</dbReference>
<dbReference type="AlphaFoldDB" id="A0A380H8N2"/>
<keyword evidence="5" id="KW-0378">Hydrolase</keyword>
<dbReference type="PANTHER" id="PTHR43776">
    <property type="entry name" value="TRANSPORT ATP-BINDING PROTEIN"/>
    <property type="match status" value="1"/>
</dbReference>
<evidence type="ECO:0000313" key="6">
    <source>
        <dbReference type="Proteomes" id="UP000255425"/>
    </source>
</evidence>
<dbReference type="EMBL" id="UHDZ01000001">
    <property type="protein sequence ID" value="SUM73256.1"/>
    <property type="molecule type" value="Genomic_DNA"/>
</dbReference>
<evidence type="ECO:0000256" key="1">
    <source>
        <dbReference type="ARBA" id="ARBA00022448"/>
    </source>
</evidence>
<evidence type="ECO:0000313" key="5">
    <source>
        <dbReference type="EMBL" id="SUM73256.1"/>
    </source>
</evidence>